<feature type="region of interest" description="Disordered" evidence="1">
    <location>
        <begin position="1"/>
        <end position="34"/>
    </location>
</feature>
<dbReference type="EMBL" id="BTGU01000112">
    <property type="protein sequence ID" value="GMN61455.1"/>
    <property type="molecule type" value="Genomic_DNA"/>
</dbReference>
<gene>
    <name evidence="2" type="ORF">TIFTF001_030549</name>
</gene>
<accession>A0AA88DTK6</accession>
<proteinExistence type="predicted"/>
<dbReference type="Gramene" id="FCD_00011201-RA">
    <property type="protein sequence ID" value="FCD_00011201-RA:cds"/>
    <property type="gene ID" value="FCD_00011201"/>
</dbReference>
<comment type="caution">
    <text evidence="2">The sequence shown here is derived from an EMBL/GenBank/DDBJ whole genome shotgun (WGS) entry which is preliminary data.</text>
</comment>
<organism evidence="2 3">
    <name type="scientific">Ficus carica</name>
    <name type="common">Common fig</name>
    <dbReference type="NCBI Taxonomy" id="3494"/>
    <lineage>
        <taxon>Eukaryota</taxon>
        <taxon>Viridiplantae</taxon>
        <taxon>Streptophyta</taxon>
        <taxon>Embryophyta</taxon>
        <taxon>Tracheophyta</taxon>
        <taxon>Spermatophyta</taxon>
        <taxon>Magnoliopsida</taxon>
        <taxon>eudicotyledons</taxon>
        <taxon>Gunneridae</taxon>
        <taxon>Pentapetalae</taxon>
        <taxon>rosids</taxon>
        <taxon>fabids</taxon>
        <taxon>Rosales</taxon>
        <taxon>Moraceae</taxon>
        <taxon>Ficeae</taxon>
        <taxon>Ficus</taxon>
    </lineage>
</organism>
<feature type="compositionally biased region" description="Basic and acidic residues" evidence="1">
    <location>
        <begin position="1"/>
        <end position="15"/>
    </location>
</feature>
<protein>
    <submittedName>
        <fullName evidence="2">Uncharacterized protein</fullName>
    </submittedName>
</protein>
<dbReference type="Proteomes" id="UP001187192">
    <property type="component" value="Unassembled WGS sequence"/>
</dbReference>
<dbReference type="AlphaFoldDB" id="A0AA88DTK6"/>
<evidence type="ECO:0000256" key="1">
    <source>
        <dbReference type="SAM" id="MobiDB-lite"/>
    </source>
</evidence>
<sequence>MSEWTDRREWGDRIRPGAPNPTTVGARKVGSRDGATGSRRIWLAWRCDGSRRLGLRDSAMVLQPKSNQYKCRSGFSPWTMMEEGMDIEEGKSHRSANWALGERGSLLFTLGEDEGSRRNWGRELGLGCWAQGNGLGSS</sequence>
<keyword evidence="3" id="KW-1185">Reference proteome</keyword>
<evidence type="ECO:0000313" key="2">
    <source>
        <dbReference type="EMBL" id="GMN61455.1"/>
    </source>
</evidence>
<evidence type="ECO:0000313" key="3">
    <source>
        <dbReference type="Proteomes" id="UP001187192"/>
    </source>
</evidence>
<reference evidence="2" key="1">
    <citation type="submission" date="2023-07" db="EMBL/GenBank/DDBJ databases">
        <title>draft genome sequence of fig (Ficus carica).</title>
        <authorList>
            <person name="Takahashi T."/>
            <person name="Nishimura K."/>
        </authorList>
    </citation>
    <scope>NUCLEOTIDE SEQUENCE</scope>
</reference>
<name>A0AA88DTK6_FICCA</name>